<dbReference type="Proteomes" id="UP001199631">
    <property type="component" value="Unassembled WGS sequence"/>
</dbReference>
<dbReference type="Pfam" id="PF07997">
    <property type="entry name" value="DUF1694"/>
    <property type="match status" value="1"/>
</dbReference>
<dbReference type="InterPro" id="IPR029064">
    <property type="entry name" value="Ribosomal_eL30-like_sf"/>
</dbReference>
<evidence type="ECO:0000313" key="2">
    <source>
        <dbReference type="Proteomes" id="UP001199631"/>
    </source>
</evidence>
<sequence>MANKNVDDYLTEGMYGTRLPKDAERKQFLGTLRERIVIALTIGQVMTDKGVEKLEEAMKENPNTTLLINGQVSYRFLKEEKDLAKKYNITYTTITNEESDTEIGAVLTYDYAIDKEQIFIEDEPEEQSQEKEEQETTFLSKIKRIFLD</sequence>
<reference evidence="1 2" key="1">
    <citation type="journal article" date="2022" name="Evol. Bioinform. Online">
        <title>Draft Genome Sequence of Oceanobacillus jordanicus Strain GSFE11, a Halotolerant Plant Growth-Promoting Bacterial Endophyte Isolated From the Jordan Valley.</title>
        <authorList>
            <person name="Alhindi T."/>
            <person name="Albdaiwi R."/>
        </authorList>
    </citation>
    <scope>NUCLEOTIDE SEQUENCE [LARGE SCALE GENOMIC DNA]</scope>
    <source>
        <strain evidence="1 2">GSFE11</strain>
    </source>
</reference>
<keyword evidence="2" id="KW-1185">Reference proteome</keyword>
<organism evidence="1 2">
    <name type="scientific">Oceanobacillus jordanicus</name>
    <dbReference type="NCBI Taxonomy" id="2867266"/>
    <lineage>
        <taxon>Bacteria</taxon>
        <taxon>Bacillati</taxon>
        <taxon>Bacillota</taxon>
        <taxon>Bacilli</taxon>
        <taxon>Bacillales</taxon>
        <taxon>Bacillaceae</taxon>
        <taxon>Oceanobacillus</taxon>
    </lineage>
</organism>
<accession>A0AAW5B4N4</accession>
<proteinExistence type="predicted"/>
<dbReference type="AlphaFoldDB" id="A0AAW5B4N4"/>
<comment type="caution">
    <text evidence="1">The sequence shown here is derived from an EMBL/GenBank/DDBJ whole genome shotgun (WGS) entry which is preliminary data.</text>
</comment>
<dbReference type="Gene3D" id="3.30.1330.30">
    <property type="match status" value="1"/>
</dbReference>
<dbReference type="EMBL" id="JAIFZM010000006">
    <property type="protein sequence ID" value="MCG3419242.1"/>
    <property type="molecule type" value="Genomic_DNA"/>
</dbReference>
<dbReference type="SUPFAM" id="SSF160515">
    <property type="entry name" value="YueI-like"/>
    <property type="match status" value="1"/>
</dbReference>
<dbReference type="InterPro" id="IPR012543">
    <property type="entry name" value="DUF1694"/>
</dbReference>
<gene>
    <name evidence="1" type="ORF">K3T81_08770</name>
</gene>
<protein>
    <submittedName>
        <fullName evidence="1">YueI family protein</fullName>
    </submittedName>
</protein>
<dbReference type="RefSeq" id="WP_238019442.1">
    <property type="nucleotide sequence ID" value="NZ_JAIFZM010000006.1"/>
</dbReference>
<dbReference type="PIRSF" id="PIRSF034303">
    <property type="entry name" value="DUF1694"/>
    <property type="match status" value="1"/>
</dbReference>
<name>A0AAW5B4N4_9BACI</name>
<evidence type="ECO:0000313" key="1">
    <source>
        <dbReference type="EMBL" id="MCG3419242.1"/>
    </source>
</evidence>